<dbReference type="GO" id="GO:0009507">
    <property type="term" value="C:chloroplast"/>
    <property type="evidence" value="ECO:0007669"/>
    <property type="project" value="UniProtKB-SubCell"/>
</dbReference>
<organism evidence="21 22">
    <name type="scientific">Rhamnella rubrinervis</name>
    <dbReference type="NCBI Taxonomy" id="2594499"/>
    <lineage>
        <taxon>Eukaryota</taxon>
        <taxon>Viridiplantae</taxon>
        <taxon>Streptophyta</taxon>
        <taxon>Embryophyta</taxon>
        <taxon>Tracheophyta</taxon>
        <taxon>Spermatophyta</taxon>
        <taxon>Magnoliopsida</taxon>
        <taxon>eudicotyledons</taxon>
        <taxon>Gunneridae</taxon>
        <taxon>Pentapetalae</taxon>
        <taxon>rosids</taxon>
        <taxon>fabids</taxon>
        <taxon>Rosales</taxon>
        <taxon>Rhamnaceae</taxon>
        <taxon>rhamnoid group</taxon>
        <taxon>Rhamneae</taxon>
        <taxon>Rhamnella</taxon>
    </lineage>
</organism>
<sequence length="416" mass="45632">MVRAFPALSSSSHIYFSPSIPSSTSRLSSFSFRPNRTSGGARCKVAGSEAAAAAATATTVSESKTKEKKIERKKDYQIENLTTWLIKQEQLGTIDAELTIVLSSISLACKQIASLLQRSSIINLTGGHGTINIQGEDQKKLDVISNELFCNCLRSSGRTGIIASEEEDVPVAVEETSSGNYIVVFDPIDGSSNIDISLTTGSIFGIYGPHKQRLFDIDDDPDSELDQEKQRCVVSVCQPGSNLLAAGYCLYSSSVVFTLSIGKGVFAFTLDPTYGEFVLTHENIQIPKTGKIYSFNEGNYDLWDEKLKKYLDHLRQPGSNGKPYSGRYIGCLVGEVHRTLLYGGIYGNPKSKNSKNGNLRLVYECAPMSYLVEQAGGKAIDGRQRILEIKPEEIHQRTPIFIGSPEEIDKLHKYLA</sequence>
<dbReference type="GO" id="GO:0019253">
    <property type="term" value="P:reductive pentose-phosphate cycle"/>
    <property type="evidence" value="ECO:0007669"/>
    <property type="project" value="UniProtKB-KW"/>
</dbReference>
<evidence type="ECO:0000256" key="3">
    <source>
        <dbReference type="ARBA" id="ARBA00004229"/>
    </source>
</evidence>
<evidence type="ECO:0000313" key="22">
    <source>
        <dbReference type="Proteomes" id="UP000796880"/>
    </source>
</evidence>
<comment type="catalytic activity">
    <reaction evidence="1">
        <text>beta-D-fructose 1,6-bisphosphate + H2O = beta-D-fructose 6-phosphate + phosphate</text>
        <dbReference type="Rhea" id="RHEA:11064"/>
        <dbReference type="ChEBI" id="CHEBI:15377"/>
        <dbReference type="ChEBI" id="CHEBI:32966"/>
        <dbReference type="ChEBI" id="CHEBI:43474"/>
        <dbReference type="ChEBI" id="CHEBI:57634"/>
        <dbReference type="EC" id="3.1.3.11"/>
    </reaction>
</comment>
<dbReference type="FunFam" id="3.40.190.80:FF:000001">
    <property type="entry name" value="Fructose-1,6-bisphosphatase class 1"/>
    <property type="match status" value="1"/>
</dbReference>
<keyword evidence="16 18" id="KW-0119">Carbohydrate metabolism</keyword>
<dbReference type="InterPro" id="IPR000146">
    <property type="entry name" value="FBPase_class-1"/>
</dbReference>
<evidence type="ECO:0000256" key="18">
    <source>
        <dbReference type="RuleBase" id="RU000508"/>
    </source>
</evidence>
<name>A0A8K0HAH9_9ROSA</name>
<dbReference type="InterPro" id="IPR033391">
    <property type="entry name" value="FBPase_N"/>
</dbReference>
<evidence type="ECO:0000256" key="16">
    <source>
        <dbReference type="ARBA" id="ARBA00023277"/>
    </source>
</evidence>
<dbReference type="GO" id="GO:0005986">
    <property type="term" value="P:sucrose biosynthetic process"/>
    <property type="evidence" value="ECO:0007669"/>
    <property type="project" value="TreeGrafter"/>
</dbReference>
<keyword evidence="11" id="KW-0479">Metal-binding</keyword>
<keyword evidence="10" id="KW-0934">Plastid</keyword>
<keyword evidence="15" id="KW-1015">Disulfide bond</keyword>
<dbReference type="CDD" id="cd00354">
    <property type="entry name" value="FBPase"/>
    <property type="match status" value="1"/>
</dbReference>
<evidence type="ECO:0000259" key="19">
    <source>
        <dbReference type="Pfam" id="PF00316"/>
    </source>
</evidence>
<dbReference type="Gene3D" id="3.30.540.10">
    <property type="entry name" value="Fructose-1,6-Bisphosphatase, subunit A, domain 1"/>
    <property type="match status" value="1"/>
</dbReference>
<evidence type="ECO:0000256" key="6">
    <source>
        <dbReference type="ARBA" id="ARBA00011881"/>
    </source>
</evidence>
<comment type="similarity">
    <text evidence="5 18">Belongs to the FBPase class 1 family.</text>
</comment>
<dbReference type="OrthoDB" id="10256725at2759"/>
<feature type="domain" description="Fructose-1-6-bisphosphatase class I N-terminal" evidence="19">
    <location>
        <begin position="85"/>
        <end position="282"/>
    </location>
</feature>
<comment type="cofactor">
    <cofactor evidence="2">
        <name>Mg(2+)</name>
        <dbReference type="ChEBI" id="CHEBI:18420"/>
    </cofactor>
</comment>
<dbReference type="EC" id="3.1.3.11" evidence="7"/>
<evidence type="ECO:0000256" key="1">
    <source>
        <dbReference type="ARBA" id="ARBA00001273"/>
    </source>
</evidence>
<protein>
    <recommendedName>
        <fullName evidence="7">fructose-bisphosphatase</fullName>
        <ecNumber evidence="7">3.1.3.11</ecNumber>
    </recommendedName>
    <alternativeName>
        <fullName evidence="17">D-fructose-1,6-bisphosphate 1-phosphohydrolase</fullName>
    </alternativeName>
</protein>
<evidence type="ECO:0000256" key="8">
    <source>
        <dbReference type="ARBA" id="ARBA00022528"/>
    </source>
</evidence>
<accession>A0A8K0HAH9</accession>
<dbReference type="FunFam" id="3.30.540.10:FF:000014">
    <property type="entry name" value="Fructose-1,6-bisphosphatase, chloroplastic"/>
    <property type="match status" value="1"/>
</dbReference>
<evidence type="ECO:0000256" key="17">
    <source>
        <dbReference type="ARBA" id="ARBA00032973"/>
    </source>
</evidence>
<dbReference type="GO" id="GO:0046872">
    <property type="term" value="F:metal ion binding"/>
    <property type="evidence" value="ECO:0007669"/>
    <property type="project" value="UniProtKB-KW"/>
</dbReference>
<evidence type="ECO:0000313" key="21">
    <source>
        <dbReference type="EMBL" id="KAF3449011.1"/>
    </source>
</evidence>
<reference evidence="21" key="1">
    <citation type="submission" date="2020-03" db="EMBL/GenBank/DDBJ databases">
        <title>A high-quality chromosome-level genome assembly of a woody plant with both climbing and erect habits, Rhamnella rubrinervis.</title>
        <authorList>
            <person name="Lu Z."/>
            <person name="Yang Y."/>
            <person name="Zhu X."/>
            <person name="Sun Y."/>
        </authorList>
    </citation>
    <scope>NUCLEOTIDE SEQUENCE</scope>
    <source>
        <strain evidence="21">BYM</strain>
        <tissue evidence="21">Leaf</tissue>
    </source>
</reference>
<dbReference type="HAMAP" id="MF_01855">
    <property type="entry name" value="FBPase_class1"/>
    <property type="match status" value="1"/>
</dbReference>
<evidence type="ECO:0000256" key="10">
    <source>
        <dbReference type="ARBA" id="ARBA00022640"/>
    </source>
</evidence>
<comment type="subcellular location">
    <subcellularLocation>
        <location evidence="3">Plastid</location>
        <location evidence="3">Chloroplast</location>
    </subcellularLocation>
</comment>
<dbReference type="GO" id="GO:0005829">
    <property type="term" value="C:cytosol"/>
    <property type="evidence" value="ECO:0007669"/>
    <property type="project" value="TreeGrafter"/>
</dbReference>
<dbReference type="AlphaFoldDB" id="A0A8K0HAH9"/>
<dbReference type="GO" id="GO:0030388">
    <property type="term" value="P:fructose 1,6-bisphosphate metabolic process"/>
    <property type="evidence" value="ECO:0007669"/>
    <property type="project" value="TreeGrafter"/>
</dbReference>
<dbReference type="PRINTS" id="PR00115">
    <property type="entry name" value="F16BPHPHTASE"/>
</dbReference>
<dbReference type="GO" id="GO:0006094">
    <property type="term" value="P:gluconeogenesis"/>
    <property type="evidence" value="ECO:0007669"/>
    <property type="project" value="TreeGrafter"/>
</dbReference>
<evidence type="ECO:0000256" key="7">
    <source>
        <dbReference type="ARBA" id="ARBA00013093"/>
    </source>
</evidence>
<dbReference type="InterPro" id="IPR044015">
    <property type="entry name" value="FBPase_C_dom"/>
</dbReference>
<gene>
    <name evidence="21" type="ORF">FNV43_RR09735</name>
</gene>
<dbReference type="PANTHER" id="PTHR11556">
    <property type="entry name" value="FRUCTOSE-1,6-BISPHOSPHATASE-RELATED"/>
    <property type="match status" value="1"/>
</dbReference>
<keyword evidence="8" id="KW-0150">Chloroplast</keyword>
<dbReference type="GO" id="GO:0006002">
    <property type="term" value="P:fructose 6-phosphate metabolic process"/>
    <property type="evidence" value="ECO:0007669"/>
    <property type="project" value="TreeGrafter"/>
</dbReference>
<evidence type="ECO:0000256" key="12">
    <source>
        <dbReference type="ARBA" id="ARBA00022801"/>
    </source>
</evidence>
<dbReference type="GO" id="GO:0042132">
    <property type="term" value="F:fructose 1,6-bisphosphate 1-phosphatase activity"/>
    <property type="evidence" value="ECO:0007669"/>
    <property type="project" value="UniProtKB-EC"/>
</dbReference>
<keyword evidence="12 18" id="KW-0378">Hydrolase</keyword>
<proteinExistence type="inferred from homology"/>
<evidence type="ECO:0000256" key="11">
    <source>
        <dbReference type="ARBA" id="ARBA00022723"/>
    </source>
</evidence>
<dbReference type="Pfam" id="PF18913">
    <property type="entry name" value="FBPase_C"/>
    <property type="match status" value="1"/>
</dbReference>
<evidence type="ECO:0000256" key="13">
    <source>
        <dbReference type="ARBA" id="ARBA00022842"/>
    </source>
</evidence>
<evidence type="ECO:0000256" key="4">
    <source>
        <dbReference type="ARBA" id="ARBA00005215"/>
    </source>
</evidence>
<keyword evidence="22" id="KW-1185">Reference proteome</keyword>
<evidence type="ECO:0000259" key="20">
    <source>
        <dbReference type="Pfam" id="PF18913"/>
    </source>
</evidence>
<evidence type="ECO:0000256" key="5">
    <source>
        <dbReference type="ARBA" id="ARBA00010941"/>
    </source>
</evidence>
<dbReference type="SUPFAM" id="SSF56655">
    <property type="entry name" value="Carbohydrate phosphatase"/>
    <property type="match status" value="1"/>
</dbReference>
<keyword evidence="13" id="KW-0460">Magnesium</keyword>
<feature type="domain" description="Fructose-1-6-bisphosphatase class 1 C-terminal" evidence="20">
    <location>
        <begin position="286"/>
        <end position="415"/>
    </location>
</feature>
<dbReference type="Proteomes" id="UP000796880">
    <property type="component" value="Unassembled WGS sequence"/>
</dbReference>
<dbReference type="PANTHER" id="PTHR11556:SF18">
    <property type="entry name" value="FRUCTOSE-BISPHOSPHATASE"/>
    <property type="match status" value="1"/>
</dbReference>
<evidence type="ECO:0000256" key="9">
    <source>
        <dbReference type="ARBA" id="ARBA00022567"/>
    </source>
</evidence>
<evidence type="ECO:0000256" key="2">
    <source>
        <dbReference type="ARBA" id="ARBA00001946"/>
    </source>
</evidence>
<evidence type="ECO:0000256" key="15">
    <source>
        <dbReference type="ARBA" id="ARBA00023157"/>
    </source>
</evidence>
<dbReference type="GO" id="GO:0006000">
    <property type="term" value="P:fructose metabolic process"/>
    <property type="evidence" value="ECO:0007669"/>
    <property type="project" value="TreeGrafter"/>
</dbReference>
<keyword evidence="14" id="KW-0809">Transit peptide</keyword>
<dbReference type="Gene3D" id="3.40.190.80">
    <property type="match status" value="1"/>
</dbReference>
<keyword evidence="9" id="KW-0113">Calvin cycle</keyword>
<evidence type="ECO:0000256" key="14">
    <source>
        <dbReference type="ARBA" id="ARBA00022946"/>
    </source>
</evidence>
<comment type="caution">
    <text evidence="21">The sequence shown here is derived from an EMBL/GenBank/DDBJ whole genome shotgun (WGS) entry which is preliminary data.</text>
</comment>
<comment type="subunit">
    <text evidence="6">Homotetramer.</text>
</comment>
<comment type="pathway">
    <text evidence="4">Carbohydrate biosynthesis; Calvin cycle.</text>
</comment>
<dbReference type="PIRSF" id="PIRSF500210">
    <property type="entry name" value="FBPtase"/>
    <property type="match status" value="1"/>
</dbReference>
<dbReference type="PIRSF" id="PIRSF000904">
    <property type="entry name" value="FBPtase_SBPase"/>
    <property type="match status" value="1"/>
</dbReference>
<dbReference type="Pfam" id="PF00316">
    <property type="entry name" value="FBPase"/>
    <property type="match status" value="1"/>
</dbReference>
<dbReference type="EMBL" id="VOIH02000004">
    <property type="protein sequence ID" value="KAF3449011.1"/>
    <property type="molecule type" value="Genomic_DNA"/>
</dbReference>
<dbReference type="InterPro" id="IPR028343">
    <property type="entry name" value="FBPtase"/>
</dbReference>